<dbReference type="EMBL" id="DS470057">
    <property type="protein sequence ID" value="EDO30391.1"/>
    <property type="molecule type" value="Genomic_DNA"/>
</dbReference>
<dbReference type="GO" id="GO:0003677">
    <property type="term" value="F:DNA binding"/>
    <property type="evidence" value="ECO:0007669"/>
    <property type="project" value="InterPro"/>
</dbReference>
<proteinExistence type="predicted"/>
<sequence>MGILVDVYIDDFYGAAMPDVSQDEFNRMNSVFDELGLVASAAKDVLPCYCMTCLGVEIDTLDMTLTVPQFRVTELQGELNEWLTRTLYSKRDLQRLLGKLSFITSCIRPGRVYMCRLLNALRAISSRHSKLHVDDELRADIHWWLYLLRHYNGVSVIPSNITVANPELFASDACLTGCGAIVLSNSSITLMRCSASLFKSPRNATCEVNFKRIYIFVLIIRLNPSNFSSRSFRKGGATFAFNRGAPTEYIKAQGDWKSDAYLVYLTLSSRKKLAILNSITTRLANKQ</sequence>
<dbReference type="GO" id="GO:0006310">
    <property type="term" value="P:DNA recombination"/>
    <property type="evidence" value="ECO:0007669"/>
    <property type="project" value="UniProtKB-KW"/>
</dbReference>
<dbReference type="PhylomeDB" id="A7T0X4"/>
<dbReference type="PANTHER" id="PTHR33050:SF7">
    <property type="entry name" value="RIBONUCLEASE H"/>
    <property type="match status" value="1"/>
</dbReference>
<dbReference type="HOGENOM" id="CLU_970765_0_0_1"/>
<organism evidence="2 3">
    <name type="scientific">Nematostella vectensis</name>
    <name type="common">Starlet sea anemone</name>
    <dbReference type="NCBI Taxonomy" id="45351"/>
    <lineage>
        <taxon>Eukaryota</taxon>
        <taxon>Metazoa</taxon>
        <taxon>Cnidaria</taxon>
        <taxon>Anthozoa</taxon>
        <taxon>Hexacorallia</taxon>
        <taxon>Actiniaria</taxon>
        <taxon>Edwardsiidae</taxon>
        <taxon>Nematostella</taxon>
    </lineage>
</organism>
<evidence type="ECO:0000313" key="3">
    <source>
        <dbReference type="Proteomes" id="UP000001593"/>
    </source>
</evidence>
<dbReference type="InterPro" id="IPR043502">
    <property type="entry name" value="DNA/RNA_pol_sf"/>
</dbReference>
<dbReference type="SUPFAM" id="SSF56349">
    <property type="entry name" value="DNA breaking-rejoining enzymes"/>
    <property type="match status" value="1"/>
</dbReference>
<dbReference type="AlphaFoldDB" id="A7T0X4"/>
<dbReference type="InParanoid" id="A7T0X4"/>
<accession>A7T0X4</accession>
<dbReference type="Proteomes" id="UP000001593">
    <property type="component" value="Unassembled WGS sequence"/>
</dbReference>
<gene>
    <name evidence="2" type="ORF">NEMVEDRAFT_v1g220646</name>
</gene>
<evidence type="ECO:0000313" key="2">
    <source>
        <dbReference type="EMBL" id="EDO30391.1"/>
    </source>
</evidence>
<reference evidence="2 3" key="1">
    <citation type="journal article" date="2007" name="Science">
        <title>Sea anemone genome reveals ancestral eumetazoan gene repertoire and genomic organization.</title>
        <authorList>
            <person name="Putnam N.H."/>
            <person name="Srivastava M."/>
            <person name="Hellsten U."/>
            <person name="Dirks B."/>
            <person name="Chapman J."/>
            <person name="Salamov A."/>
            <person name="Terry A."/>
            <person name="Shapiro H."/>
            <person name="Lindquist E."/>
            <person name="Kapitonov V.V."/>
            <person name="Jurka J."/>
            <person name="Genikhovich G."/>
            <person name="Grigoriev I.V."/>
            <person name="Lucas S.M."/>
            <person name="Steele R.E."/>
            <person name="Finnerty J.R."/>
            <person name="Technau U."/>
            <person name="Martindale M.Q."/>
            <person name="Rokhsar D.S."/>
        </authorList>
    </citation>
    <scope>NUCLEOTIDE SEQUENCE [LARGE SCALE GENOMIC DNA]</scope>
    <source>
        <strain evidence="3">CH2 X CH6</strain>
    </source>
</reference>
<dbReference type="InterPro" id="IPR013762">
    <property type="entry name" value="Integrase-like_cat_sf"/>
</dbReference>
<dbReference type="PANTHER" id="PTHR33050">
    <property type="entry name" value="REVERSE TRANSCRIPTASE DOMAIN-CONTAINING PROTEIN"/>
    <property type="match status" value="1"/>
</dbReference>
<keyword evidence="3" id="KW-1185">Reference proteome</keyword>
<dbReference type="Gene3D" id="1.10.443.10">
    <property type="entry name" value="Intergrase catalytic core"/>
    <property type="match status" value="1"/>
</dbReference>
<dbReference type="SUPFAM" id="SSF56672">
    <property type="entry name" value="DNA/RNA polymerases"/>
    <property type="match status" value="1"/>
</dbReference>
<protein>
    <submittedName>
        <fullName evidence="2">Uncharacterized protein</fullName>
    </submittedName>
</protein>
<keyword evidence="1" id="KW-0233">DNA recombination</keyword>
<evidence type="ECO:0000256" key="1">
    <source>
        <dbReference type="ARBA" id="ARBA00023172"/>
    </source>
</evidence>
<name>A7T0X4_NEMVE</name>
<dbReference type="InterPro" id="IPR011010">
    <property type="entry name" value="DNA_brk_join_enz"/>
</dbReference>
<dbReference type="eggNOG" id="ENOG502SFC9">
    <property type="taxonomic scope" value="Eukaryota"/>
</dbReference>
<dbReference type="GO" id="GO:0015074">
    <property type="term" value="P:DNA integration"/>
    <property type="evidence" value="ECO:0007669"/>
    <property type="project" value="InterPro"/>
</dbReference>
<dbReference type="InterPro" id="IPR052055">
    <property type="entry name" value="Hepadnavirus_pol/RT"/>
</dbReference>